<dbReference type="GO" id="GO:0070006">
    <property type="term" value="F:metalloaminopeptidase activity"/>
    <property type="evidence" value="ECO:0007669"/>
    <property type="project" value="InterPro"/>
</dbReference>
<dbReference type="InterPro" id="IPR011356">
    <property type="entry name" value="Leucine_aapep/pepB"/>
</dbReference>
<dbReference type="Proteomes" id="UP000095280">
    <property type="component" value="Unplaced"/>
</dbReference>
<name>A0A1I8IGV0_9PLAT</name>
<accession>A0A1I8IGV0</accession>
<keyword evidence="4" id="KW-0378">Hydrolase</keyword>
<dbReference type="Pfam" id="PF00883">
    <property type="entry name" value="Peptidase_M17"/>
    <property type="match status" value="1"/>
</dbReference>
<evidence type="ECO:0000256" key="1">
    <source>
        <dbReference type="ARBA" id="ARBA00009528"/>
    </source>
</evidence>
<evidence type="ECO:0000259" key="6">
    <source>
        <dbReference type="PROSITE" id="PS00631"/>
    </source>
</evidence>
<evidence type="ECO:0000256" key="4">
    <source>
        <dbReference type="ARBA" id="ARBA00022801"/>
    </source>
</evidence>
<evidence type="ECO:0000313" key="8">
    <source>
        <dbReference type="WBParaSite" id="maker-uti_cns_0012254-snap-gene-0.3-mRNA-1"/>
    </source>
</evidence>
<protein>
    <submittedName>
        <fullName evidence="8">CYTOSOL_AP domain-containing protein</fullName>
    </submittedName>
</protein>
<sequence>TFQAASHSRVLDFVSIILPAGSLLQLAAEHQQQDGHDQRHHDGNDDGQEGGARLTGWTVRFLAAAALFAALRWFNAAVRVAGVVFAKGFNNAQARQLEAGAIDKFGRYDNDNECKNVEMSKRQKCKHSLWIVVSVNRLNLSVFRGEPFEFAAAVQWIAAKFDLKVIRIEVRTAVRNKWYETRQFRTSNVVSSTPEIGTRGKSSMSVSRRLRSFTRRIFCSKLLEAPGGSLHRRSCTLSKPDRTRWAGRIRPNLACCQPDLTVMLMFFFSPLFKEFTPHFGYVALPQLQFGQELLRRDVSRLRELQPIMDPLPYKLTSVPDYRDSGFDCLVIVGDDPTALGDGLSDLAPILTAYCQADAAVLEAGSVALIPSGPQGRLLFSNSGRLNRDQDDLRRIYDAAGAGLTRAVGAGARRPLLTVAKLASLPVGREPWATQPAADRAALLGAMQALYTPLELRDIGRRPKIDQLGFRPSSAGEAGESQLRLAAALEAGRILARDIGGSDPERMTAKRAAELIRSVLGEDAGVTVEVEERVDPAKYPLMAAVDRAASGVPRHAGCVVHLSYRGSGDCPQPLLFVGKGITYDTGGADVKAGGHMAGMHRDKCGAAAIAGLFRTLQLLRPPRVEAHASLAFVRNSIGSNSYVADEIITSRAGVRVRVGNTDAEGRMVMADLLCLMRERALGLPNPSAASLFTVATLTGHVIRAYGVNYAAAMDNGPARLKDTSARLQRAGDLVADPFECERLRSSNWKQRRTREEEEEQAEESRGSHPGVEDVEGAKADAPPPGAPVEEVDGAAAINAKKGWSLVGVGQALRHLLPPLHHHQHRQYELHRCHGRQAMHVTHLHAAAMSNTEATDKRHLEQQIDQLLDRHRASLDRLSSAQLRSLARRFNTGDGQKRWTCMRWTGRLLLCLTAAAALLLTLSLELVAGGYATQSTAWLAPPTCTCRSCSGGCRIRCGSTTPRPGAIWRLPAGEPIQQATAAALLRLWPAGRHP</sequence>
<dbReference type="Gene3D" id="3.40.630.10">
    <property type="entry name" value="Zn peptidases"/>
    <property type="match status" value="1"/>
</dbReference>
<organism evidence="7 8">
    <name type="scientific">Macrostomum lignano</name>
    <dbReference type="NCBI Taxonomy" id="282301"/>
    <lineage>
        <taxon>Eukaryota</taxon>
        <taxon>Metazoa</taxon>
        <taxon>Spiralia</taxon>
        <taxon>Lophotrochozoa</taxon>
        <taxon>Platyhelminthes</taxon>
        <taxon>Rhabditophora</taxon>
        <taxon>Macrostomorpha</taxon>
        <taxon>Macrostomida</taxon>
        <taxon>Macrostomidae</taxon>
        <taxon>Macrostomum</taxon>
    </lineage>
</organism>
<dbReference type="GO" id="GO:0006508">
    <property type="term" value="P:proteolysis"/>
    <property type="evidence" value="ECO:0007669"/>
    <property type="project" value="UniProtKB-KW"/>
</dbReference>
<keyword evidence="2" id="KW-0031">Aminopeptidase</keyword>
<dbReference type="PANTHER" id="PTHR11963">
    <property type="entry name" value="LEUCINE AMINOPEPTIDASE-RELATED"/>
    <property type="match status" value="1"/>
</dbReference>
<dbReference type="SUPFAM" id="SSF53187">
    <property type="entry name" value="Zn-dependent exopeptidases"/>
    <property type="match status" value="1"/>
</dbReference>
<evidence type="ECO:0000256" key="5">
    <source>
        <dbReference type="SAM" id="MobiDB-lite"/>
    </source>
</evidence>
<dbReference type="PROSITE" id="PS00631">
    <property type="entry name" value="CYTOSOL_AP"/>
    <property type="match status" value="1"/>
</dbReference>
<dbReference type="GO" id="GO:0030145">
    <property type="term" value="F:manganese ion binding"/>
    <property type="evidence" value="ECO:0007669"/>
    <property type="project" value="InterPro"/>
</dbReference>
<feature type="region of interest" description="Disordered" evidence="5">
    <location>
        <begin position="747"/>
        <end position="787"/>
    </location>
</feature>
<dbReference type="WBParaSite" id="maker-uti_cns_0012254-snap-gene-0.3-mRNA-1">
    <property type="protein sequence ID" value="maker-uti_cns_0012254-snap-gene-0.3-mRNA-1"/>
    <property type="gene ID" value="maker-uti_cns_0012254-snap-gene-0.3"/>
</dbReference>
<keyword evidence="7" id="KW-1185">Reference proteome</keyword>
<keyword evidence="3" id="KW-0645">Protease</keyword>
<reference evidence="8" key="1">
    <citation type="submission" date="2016-11" db="UniProtKB">
        <authorList>
            <consortium name="WormBaseParasite"/>
        </authorList>
    </citation>
    <scope>IDENTIFICATION</scope>
</reference>
<dbReference type="GO" id="GO:0005737">
    <property type="term" value="C:cytoplasm"/>
    <property type="evidence" value="ECO:0007669"/>
    <property type="project" value="InterPro"/>
</dbReference>
<feature type="domain" description="Cytosol aminopeptidase" evidence="6">
    <location>
        <begin position="659"/>
        <end position="666"/>
    </location>
</feature>
<proteinExistence type="inferred from homology"/>
<evidence type="ECO:0000256" key="2">
    <source>
        <dbReference type="ARBA" id="ARBA00022438"/>
    </source>
</evidence>
<feature type="compositionally biased region" description="Basic and acidic residues" evidence="5">
    <location>
        <begin position="31"/>
        <end position="44"/>
    </location>
</feature>
<dbReference type="PRINTS" id="PR00481">
    <property type="entry name" value="LAMNOPPTDASE"/>
</dbReference>
<dbReference type="AlphaFoldDB" id="A0A1I8IGV0"/>
<dbReference type="PANTHER" id="PTHR11963:SF48">
    <property type="entry name" value="DIPEPTIDASE B, ISOFORM A"/>
    <property type="match status" value="1"/>
</dbReference>
<evidence type="ECO:0000256" key="3">
    <source>
        <dbReference type="ARBA" id="ARBA00022670"/>
    </source>
</evidence>
<evidence type="ECO:0000313" key="7">
    <source>
        <dbReference type="Proteomes" id="UP000095280"/>
    </source>
</evidence>
<feature type="region of interest" description="Disordered" evidence="5">
    <location>
        <begin position="28"/>
        <end position="49"/>
    </location>
</feature>
<dbReference type="InterPro" id="IPR000819">
    <property type="entry name" value="Peptidase_M17_C"/>
</dbReference>
<comment type="similarity">
    <text evidence="1">Belongs to the peptidase M17 family.</text>
</comment>